<dbReference type="PROSITE" id="PS00638">
    <property type="entry name" value="PII_GLNB_CTER"/>
    <property type="match status" value="1"/>
</dbReference>
<accession>A0A212KYC4</accession>
<gene>
    <name evidence="2" type="primary">glnB</name>
    <name evidence="2" type="ORF">KL86DES1_10292</name>
</gene>
<dbReference type="GO" id="GO:0006808">
    <property type="term" value="P:regulation of nitrogen utilization"/>
    <property type="evidence" value="ECO:0007669"/>
    <property type="project" value="InterPro"/>
</dbReference>
<dbReference type="SUPFAM" id="SSF54913">
    <property type="entry name" value="GlnB-like"/>
    <property type="match status" value="1"/>
</dbReference>
<comment type="similarity">
    <text evidence="1">Belongs to the P(II) protein family.</text>
</comment>
<dbReference type="AlphaFoldDB" id="A0A212KYC4"/>
<sequence>MKKLEIIIRPGMFEKVRDMLSELGIHGLNYTEIKGFGRQRGHTEVYRGNIMQVDCLPKVKVEIVLHEDMLESVLNAVMTTARTGQVGDGKIFISDVEDAIRIRTGERGDAAL</sequence>
<dbReference type="SMART" id="SM00938">
    <property type="entry name" value="P-II"/>
    <property type="match status" value="1"/>
</dbReference>
<organism evidence="2">
    <name type="scientific">uncultured Desulfovibrio sp</name>
    <dbReference type="NCBI Taxonomy" id="167968"/>
    <lineage>
        <taxon>Bacteria</taxon>
        <taxon>Pseudomonadati</taxon>
        <taxon>Thermodesulfobacteriota</taxon>
        <taxon>Desulfovibrionia</taxon>
        <taxon>Desulfovibrionales</taxon>
        <taxon>Desulfovibrionaceae</taxon>
        <taxon>Desulfovibrio</taxon>
        <taxon>environmental samples</taxon>
    </lineage>
</organism>
<reference evidence="2" key="1">
    <citation type="submission" date="2016-08" db="EMBL/GenBank/DDBJ databases">
        <authorList>
            <person name="Seilhamer J.J."/>
        </authorList>
    </citation>
    <scope>NUCLEOTIDE SEQUENCE</scope>
    <source>
        <strain evidence="2">86-1</strain>
    </source>
</reference>
<dbReference type="PRINTS" id="PR00340">
    <property type="entry name" value="PIIGLNB"/>
</dbReference>
<dbReference type="PANTHER" id="PTHR30115:SF11">
    <property type="entry name" value="NITROGEN REGULATORY PROTEIN P-II HOMOLOG"/>
    <property type="match status" value="1"/>
</dbReference>
<name>A0A212KYC4_9BACT</name>
<dbReference type="RefSeq" id="WP_179979217.1">
    <property type="nucleotide sequence ID" value="NZ_LT608333.1"/>
</dbReference>
<dbReference type="InterPro" id="IPR017918">
    <property type="entry name" value="N-reg_PII_CS"/>
</dbReference>
<dbReference type="InterPro" id="IPR002187">
    <property type="entry name" value="N-reg_PII"/>
</dbReference>
<dbReference type="PANTHER" id="PTHR30115">
    <property type="entry name" value="NITROGEN REGULATORY PROTEIN P-II"/>
    <property type="match status" value="1"/>
</dbReference>
<dbReference type="GO" id="GO:0005524">
    <property type="term" value="F:ATP binding"/>
    <property type="evidence" value="ECO:0007669"/>
    <property type="project" value="TreeGrafter"/>
</dbReference>
<dbReference type="EMBL" id="FMJC01000001">
    <property type="protein sequence ID" value="SCM70256.1"/>
    <property type="molecule type" value="Genomic_DNA"/>
</dbReference>
<dbReference type="InterPro" id="IPR011322">
    <property type="entry name" value="N-reg_PII-like_a/b"/>
</dbReference>
<evidence type="ECO:0000256" key="1">
    <source>
        <dbReference type="RuleBase" id="RU003936"/>
    </source>
</evidence>
<protein>
    <submittedName>
        <fullName evidence="2">Regulatory protein P-II for glutamine synthetase</fullName>
    </submittedName>
</protein>
<dbReference type="InterPro" id="IPR015867">
    <property type="entry name" value="N-reg_PII/ATP_PRibTrfase_C"/>
</dbReference>
<dbReference type="GO" id="GO:0005829">
    <property type="term" value="C:cytosol"/>
    <property type="evidence" value="ECO:0007669"/>
    <property type="project" value="TreeGrafter"/>
</dbReference>
<dbReference type="Gene3D" id="3.30.70.120">
    <property type="match status" value="1"/>
</dbReference>
<proteinExistence type="inferred from homology"/>
<evidence type="ECO:0000313" key="2">
    <source>
        <dbReference type="EMBL" id="SCM70256.1"/>
    </source>
</evidence>
<dbReference type="PROSITE" id="PS51343">
    <property type="entry name" value="PII_GLNB_DOM"/>
    <property type="match status" value="1"/>
</dbReference>
<dbReference type="GO" id="GO:0030234">
    <property type="term" value="F:enzyme regulator activity"/>
    <property type="evidence" value="ECO:0007669"/>
    <property type="project" value="InterPro"/>
</dbReference>
<dbReference type="Pfam" id="PF00543">
    <property type="entry name" value="P-II"/>
    <property type="match status" value="1"/>
</dbReference>